<dbReference type="Pfam" id="PF01937">
    <property type="entry name" value="ARMT1-like_dom"/>
    <property type="match status" value="1"/>
</dbReference>
<evidence type="ECO:0000256" key="5">
    <source>
        <dbReference type="ARBA" id="ARBA00022801"/>
    </source>
</evidence>
<evidence type="ECO:0000256" key="7">
    <source>
        <dbReference type="ARBA" id="ARBA00048809"/>
    </source>
</evidence>
<accession>A0A840PGM5</accession>
<comment type="similarity">
    <text evidence="3">Belongs to the damage-control phosphatase family. Sugar phosphate phosphatase III subfamily.</text>
</comment>
<dbReference type="PANTHER" id="PTHR12260:SF6">
    <property type="entry name" value="DAMAGE-CONTROL PHOSPHATASE ARMT1"/>
    <property type="match status" value="1"/>
</dbReference>
<protein>
    <submittedName>
        <fullName evidence="9">Uncharacterized protein with ATP-grasp and redox domains</fullName>
    </submittedName>
</protein>
<dbReference type="Gene3D" id="3.40.50.10880">
    <property type="entry name" value="Uncharacterised protein PF01937, DUF89, domain 3"/>
    <property type="match status" value="1"/>
</dbReference>
<evidence type="ECO:0000256" key="1">
    <source>
        <dbReference type="ARBA" id="ARBA00001326"/>
    </source>
</evidence>
<evidence type="ECO:0000313" key="9">
    <source>
        <dbReference type="EMBL" id="MBB5138718.1"/>
    </source>
</evidence>
<dbReference type="PANTHER" id="PTHR12260">
    <property type="entry name" value="DAMAGE-CONTROL PHOSPHATASE ARMT1"/>
    <property type="match status" value="1"/>
</dbReference>
<dbReference type="Proteomes" id="UP000578449">
    <property type="component" value="Unassembled WGS sequence"/>
</dbReference>
<dbReference type="AlphaFoldDB" id="A0A840PGM5"/>
<evidence type="ECO:0000256" key="6">
    <source>
        <dbReference type="ARBA" id="ARBA00023211"/>
    </source>
</evidence>
<keyword evidence="6" id="KW-0464">Manganese</keyword>
<comment type="catalytic activity">
    <reaction evidence="1">
        <text>beta-D-fructose 1-phosphate + H2O = D-fructose + phosphate</text>
        <dbReference type="Rhea" id="RHEA:35603"/>
        <dbReference type="ChEBI" id="CHEBI:15377"/>
        <dbReference type="ChEBI" id="CHEBI:37721"/>
        <dbReference type="ChEBI" id="CHEBI:43474"/>
        <dbReference type="ChEBI" id="CHEBI:138881"/>
    </reaction>
</comment>
<dbReference type="EMBL" id="JACHGN010000025">
    <property type="protein sequence ID" value="MBB5138718.1"/>
    <property type="molecule type" value="Genomic_DNA"/>
</dbReference>
<dbReference type="RefSeq" id="WP_185055582.1">
    <property type="nucleotide sequence ID" value="NZ_BAABIX010000033.1"/>
</dbReference>
<comment type="cofactor">
    <cofactor evidence="2">
        <name>Mn(2+)</name>
        <dbReference type="ChEBI" id="CHEBI:29035"/>
    </cofactor>
</comment>
<keyword evidence="4" id="KW-0479">Metal-binding</keyword>
<dbReference type="GO" id="GO:0046872">
    <property type="term" value="F:metal ion binding"/>
    <property type="evidence" value="ECO:0007669"/>
    <property type="project" value="UniProtKB-KW"/>
</dbReference>
<dbReference type="SUPFAM" id="SSF111321">
    <property type="entry name" value="AF1104-like"/>
    <property type="match status" value="1"/>
</dbReference>
<keyword evidence="10" id="KW-1185">Reference proteome</keyword>
<dbReference type="GO" id="GO:0016791">
    <property type="term" value="F:phosphatase activity"/>
    <property type="evidence" value="ECO:0007669"/>
    <property type="project" value="TreeGrafter"/>
</dbReference>
<evidence type="ECO:0000313" key="10">
    <source>
        <dbReference type="Proteomes" id="UP000578449"/>
    </source>
</evidence>
<evidence type="ECO:0000256" key="2">
    <source>
        <dbReference type="ARBA" id="ARBA00001936"/>
    </source>
</evidence>
<reference evidence="9 10" key="1">
    <citation type="submission" date="2020-08" db="EMBL/GenBank/DDBJ databases">
        <title>Genomic Encyclopedia of Type Strains, Phase IV (KMG-IV): sequencing the most valuable type-strain genomes for metagenomic binning, comparative biology and taxonomic classification.</title>
        <authorList>
            <person name="Goeker M."/>
        </authorList>
    </citation>
    <scope>NUCLEOTIDE SEQUENCE [LARGE SCALE GENOMIC DNA]</scope>
    <source>
        <strain evidence="9 10">DSM 45615</strain>
    </source>
</reference>
<organism evidence="9 10">
    <name type="scientific">Thermocatellispora tengchongensis</name>
    <dbReference type="NCBI Taxonomy" id="1073253"/>
    <lineage>
        <taxon>Bacteria</taxon>
        <taxon>Bacillati</taxon>
        <taxon>Actinomycetota</taxon>
        <taxon>Actinomycetes</taxon>
        <taxon>Streptosporangiales</taxon>
        <taxon>Streptosporangiaceae</taxon>
        <taxon>Thermocatellispora</taxon>
    </lineage>
</organism>
<evidence type="ECO:0000256" key="3">
    <source>
        <dbReference type="ARBA" id="ARBA00009519"/>
    </source>
</evidence>
<sequence length="392" mass="42360">MSDISAPPITCAEPGSFPWGVFHERHPALIRRIEQALPYGPAERRALAELLRESRHDLVATLPPDAPDLALWQVWGKEHFGRPWPSLPFLWSESYFYRRLLEATGYFTGAWQGVDPFAPFKRAELAGDAFAADLAALDARESLTEAEREHALLTTALWGNLADLGFTITATASGPTGALAADDSAALWPLLDGGLVHVVADNAARELLADLALIDHLLASGRAGEVGLMVKPHPYYVSDATATDVLACLARLTAGSGEAARVGARLTQALRDGRLRLWTHPFACAPLPYRDMPDDLRREFAAAKVTVMKGDLNYRRLAGDRHWPPTTPFAEVTGYFPGPVAALRTVKSDVVTGLTPQTATTLDAQTPTWRTAGTHALIQVRTGTGAGFSRGS</sequence>
<dbReference type="GO" id="GO:0006974">
    <property type="term" value="P:DNA damage response"/>
    <property type="evidence" value="ECO:0007669"/>
    <property type="project" value="TreeGrafter"/>
</dbReference>
<name>A0A840PGM5_9ACTN</name>
<gene>
    <name evidence="9" type="ORF">HNP84_008476</name>
</gene>
<keyword evidence="5" id="KW-0378">Hydrolase</keyword>
<comment type="caution">
    <text evidence="9">The sequence shown here is derived from an EMBL/GenBank/DDBJ whole genome shotgun (WGS) entry which is preliminary data.</text>
</comment>
<dbReference type="InterPro" id="IPR039763">
    <property type="entry name" value="ARMT1"/>
</dbReference>
<dbReference type="InterPro" id="IPR036075">
    <property type="entry name" value="ARMT-1-like_metal-bd_sf"/>
</dbReference>
<comment type="catalytic activity">
    <reaction evidence="7">
        <text>beta-D-fructose 6-phosphate = dihydroxyacetone + D-glyceraldehyde 3-phosphate</text>
        <dbReference type="Rhea" id="RHEA:28002"/>
        <dbReference type="ChEBI" id="CHEBI:16016"/>
        <dbReference type="ChEBI" id="CHEBI:57634"/>
        <dbReference type="ChEBI" id="CHEBI:59776"/>
    </reaction>
</comment>
<proteinExistence type="inferred from homology"/>
<evidence type="ECO:0000256" key="4">
    <source>
        <dbReference type="ARBA" id="ARBA00022723"/>
    </source>
</evidence>
<dbReference type="InterPro" id="IPR002791">
    <property type="entry name" value="ARMT1-like_metal-bd"/>
</dbReference>
<feature type="domain" description="Damage-control phosphatase ARMT1-like metal-binding" evidence="8">
    <location>
        <begin position="22"/>
        <end position="356"/>
    </location>
</feature>
<evidence type="ECO:0000259" key="8">
    <source>
        <dbReference type="Pfam" id="PF01937"/>
    </source>
</evidence>